<dbReference type="GO" id="GO:0030313">
    <property type="term" value="C:cell envelope"/>
    <property type="evidence" value="ECO:0007669"/>
    <property type="project" value="UniProtKB-SubCell"/>
</dbReference>
<dbReference type="CDD" id="cd16334">
    <property type="entry name" value="LppX-like"/>
    <property type="match status" value="1"/>
</dbReference>
<dbReference type="OrthoDB" id="4763237at2"/>
<evidence type="ECO:0000256" key="3">
    <source>
        <dbReference type="ARBA" id="ARBA00022475"/>
    </source>
</evidence>
<evidence type="ECO:0000256" key="2">
    <source>
        <dbReference type="ARBA" id="ARBA00009194"/>
    </source>
</evidence>
<dbReference type="RefSeq" id="WP_106185861.1">
    <property type="nucleotide sequence ID" value="NZ_PVTF01000001.1"/>
</dbReference>
<feature type="chain" id="PRO_5015586908" evidence="4">
    <location>
        <begin position="29"/>
        <end position="219"/>
    </location>
</feature>
<accession>A0A2T0TMH9</accession>
<keyword evidence="6" id="KW-1185">Reference proteome</keyword>
<reference evidence="5 6" key="1">
    <citation type="submission" date="2018-03" db="EMBL/GenBank/DDBJ databases">
        <title>Genomic Encyclopedia of Archaeal and Bacterial Type Strains, Phase II (KMG-II): from individual species to whole genera.</title>
        <authorList>
            <person name="Goeker M."/>
        </authorList>
    </citation>
    <scope>NUCLEOTIDE SEQUENCE [LARGE SCALE GENOMIC DNA]</scope>
    <source>
        <strain evidence="5 6">DSM 44720</strain>
    </source>
</reference>
<dbReference type="EMBL" id="PVTF01000001">
    <property type="protein sequence ID" value="PRY46934.1"/>
    <property type="molecule type" value="Genomic_DNA"/>
</dbReference>
<evidence type="ECO:0000313" key="5">
    <source>
        <dbReference type="EMBL" id="PRY46934.1"/>
    </source>
</evidence>
<keyword evidence="4" id="KW-0732">Signal</keyword>
<protein>
    <submittedName>
        <fullName evidence="5">Lipoprotein LprG</fullName>
    </submittedName>
</protein>
<dbReference type="InterPro" id="IPR029046">
    <property type="entry name" value="LolA/LolB/LppX"/>
</dbReference>
<dbReference type="InterPro" id="IPR009830">
    <property type="entry name" value="LppX/LprAFG"/>
</dbReference>
<keyword evidence="5" id="KW-0449">Lipoprotein</keyword>
<dbReference type="SUPFAM" id="SSF89392">
    <property type="entry name" value="Prokaryotic lipoproteins and lipoprotein localization factors"/>
    <property type="match status" value="1"/>
</dbReference>
<comment type="similarity">
    <text evidence="2">Belongs to the LppX/LprAFG lipoprotein family.</text>
</comment>
<keyword evidence="3" id="KW-0472">Membrane</keyword>
<keyword evidence="3" id="KW-1003">Cell membrane</keyword>
<dbReference type="Gene3D" id="2.50.20.20">
    <property type="match status" value="1"/>
</dbReference>
<comment type="caution">
    <text evidence="5">The sequence shown here is derived from an EMBL/GenBank/DDBJ whole genome shotgun (WGS) entry which is preliminary data.</text>
</comment>
<dbReference type="Pfam" id="PF07161">
    <property type="entry name" value="LppX_LprAFG"/>
    <property type="match status" value="1"/>
</dbReference>
<dbReference type="PROSITE" id="PS51257">
    <property type="entry name" value="PROKAR_LIPOPROTEIN"/>
    <property type="match status" value="1"/>
</dbReference>
<organism evidence="5 6">
    <name type="scientific">Umezawaea tangerina</name>
    <dbReference type="NCBI Taxonomy" id="84725"/>
    <lineage>
        <taxon>Bacteria</taxon>
        <taxon>Bacillati</taxon>
        <taxon>Actinomycetota</taxon>
        <taxon>Actinomycetes</taxon>
        <taxon>Pseudonocardiales</taxon>
        <taxon>Pseudonocardiaceae</taxon>
        <taxon>Umezawaea</taxon>
    </lineage>
</organism>
<dbReference type="AlphaFoldDB" id="A0A2T0TMH9"/>
<comment type="subcellular location">
    <subcellularLocation>
        <location evidence="1">Cell envelope</location>
    </subcellularLocation>
</comment>
<evidence type="ECO:0000256" key="1">
    <source>
        <dbReference type="ARBA" id="ARBA00004196"/>
    </source>
</evidence>
<name>A0A2T0TMH9_9PSEU</name>
<gene>
    <name evidence="5" type="ORF">CLV43_1011216</name>
</gene>
<evidence type="ECO:0000313" key="6">
    <source>
        <dbReference type="Proteomes" id="UP000239494"/>
    </source>
</evidence>
<feature type="signal peptide" evidence="4">
    <location>
        <begin position="1"/>
        <end position="28"/>
    </location>
</feature>
<sequence length="219" mass="22601">MSARRALVGPLVALVTLVSACTSTPSPASLPDAKEVLTRSADAMAGVKSTHFAIKVDGELPQLGVQGADGDLNAAGDAKGKAKTNQFGQLLEVDFVLAKGDLYIKGPTGGFQKLPAVLKGQVYDPTAILNPDRGVSKVLRSVRDPKTESSEGGTTVVSGTVPKDVAASLVPGIATDVASRFTMDKDSLRLKTARFELTGGSVEVTLSELDKAVEVTPPA</sequence>
<dbReference type="Proteomes" id="UP000239494">
    <property type="component" value="Unassembled WGS sequence"/>
</dbReference>
<proteinExistence type="inferred from homology"/>
<evidence type="ECO:0000256" key="4">
    <source>
        <dbReference type="SAM" id="SignalP"/>
    </source>
</evidence>